<evidence type="ECO:0000313" key="10">
    <source>
        <dbReference type="Proteomes" id="UP000005239"/>
    </source>
</evidence>
<name>A0A8R1ZAF3_PRIPA</name>
<dbReference type="GO" id="GO:0005739">
    <property type="term" value="C:mitochondrion"/>
    <property type="evidence" value="ECO:0000318"/>
    <property type="project" value="GO_Central"/>
</dbReference>
<evidence type="ECO:0000256" key="5">
    <source>
        <dbReference type="ARBA" id="ARBA00023274"/>
    </source>
</evidence>
<feature type="domain" description="Ribosomal protein/NADH dehydrogenase" evidence="8">
    <location>
        <begin position="38"/>
        <end position="111"/>
    </location>
</feature>
<keyword evidence="3" id="KW-0689">Ribosomal protein</keyword>
<dbReference type="InterPro" id="IPR036249">
    <property type="entry name" value="Thioredoxin-like_sf"/>
</dbReference>
<dbReference type="PANTHER" id="PTHR13274">
    <property type="entry name" value="MITOCHONDRIAL RIBOSOMAL PROTEIN S25"/>
    <property type="match status" value="1"/>
</dbReference>
<evidence type="ECO:0000256" key="6">
    <source>
        <dbReference type="ARBA" id="ARBA00035139"/>
    </source>
</evidence>
<evidence type="ECO:0000256" key="3">
    <source>
        <dbReference type="ARBA" id="ARBA00022980"/>
    </source>
</evidence>
<evidence type="ECO:0000259" key="8">
    <source>
        <dbReference type="SMART" id="SM00916"/>
    </source>
</evidence>
<accession>A0A8R1ZAF3</accession>
<dbReference type="OrthoDB" id="5919182at2759"/>
<gene>
    <name evidence="9" type="primary">WBGene00305232</name>
</gene>
<comment type="similarity">
    <text evidence="2">Belongs to the mitochondrion-specific ribosomal protein mS25 family.</text>
</comment>
<dbReference type="GO" id="GO:0003735">
    <property type="term" value="F:structural constituent of ribosome"/>
    <property type="evidence" value="ECO:0000318"/>
    <property type="project" value="GO_Central"/>
</dbReference>
<protein>
    <recommendedName>
        <fullName evidence="6">Small ribosomal subunit protein mS25</fullName>
    </recommendedName>
    <alternativeName>
        <fullName evidence="7">28S ribosomal protein S25, mitochondrial</fullName>
    </alternativeName>
</protein>
<dbReference type="GO" id="GO:0005840">
    <property type="term" value="C:ribosome"/>
    <property type="evidence" value="ECO:0007669"/>
    <property type="project" value="UniProtKB-KW"/>
</dbReference>
<dbReference type="GO" id="GO:1990904">
    <property type="term" value="C:ribonucleoprotein complex"/>
    <property type="evidence" value="ECO:0007669"/>
    <property type="project" value="UniProtKB-KW"/>
</dbReference>
<evidence type="ECO:0000313" key="9">
    <source>
        <dbReference type="EnsemblMetazoa" id="PPA47336.1"/>
    </source>
</evidence>
<dbReference type="SUPFAM" id="SSF52833">
    <property type="entry name" value="Thioredoxin-like"/>
    <property type="match status" value="1"/>
</dbReference>
<reference evidence="9" key="2">
    <citation type="submission" date="2022-06" db="UniProtKB">
        <authorList>
            <consortium name="EnsemblMetazoa"/>
        </authorList>
    </citation>
    <scope>IDENTIFICATION</scope>
    <source>
        <strain evidence="9">PS312</strain>
    </source>
</reference>
<organism evidence="9 10">
    <name type="scientific">Pristionchus pacificus</name>
    <name type="common">Parasitic nematode worm</name>
    <dbReference type="NCBI Taxonomy" id="54126"/>
    <lineage>
        <taxon>Eukaryota</taxon>
        <taxon>Metazoa</taxon>
        <taxon>Ecdysozoa</taxon>
        <taxon>Nematoda</taxon>
        <taxon>Chromadorea</taxon>
        <taxon>Rhabditida</taxon>
        <taxon>Rhabditina</taxon>
        <taxon>Diplogasteromorpha</taxon>
        <taxon>Diplogasteroidea</taxon>
        <taxon>Neodiplogasteridae</taxon>
        <taxon>Pristionchus</taxon>
    </lineage>
</organism>
<evidence type="ECO:0000256" key="1">
    <source>
        <dbReference type="ARBA" id="ARBA00004173"/>
    </source>
</evidence>
<keyword evidence="10" id="KW-1185">Reference proteome</keyword>
<dbReference type="Pfam" id="PF05047">
    <property type="entry name" value="L51_S25_CI-B8"/>
    <property type="match status" value="1"/>
</dbReference>
<dbReference type="Proteomes" id="UP000005239">
    <property type="component" value="Unassembled WGS sequence"/>
</dbReference>
<reference evidence="10" key="1">
    <citation type="journal article" date="2008" name="Nat. Genet.">
        <title>The Pristionchus pacificus genome provides a unique perspective on nematode lifestyle and parasitism.</title>
        <authorList>
            <person name="Dieterich C."/>
            <person name="Clifton S.W."/>
            <person name="Schuster L.N."/>
            <person name="Chinwalla A."/>
            <person name="Delehaunty K."/>
            <person name="Dinkelacker I."/>
            <person name="Fulton L."/>
            <person name="Fulton R."/>
            <person name="Godfrey J."/>
            <person name="Minx P."/>
            <person name="Mitreva M."/>
            <person name="Roeseler W."/>
            <person name="Tian H."/>
            <person name="Witte H."/>
            <person name="Yang S.P."/>
            <person name="Wilson R.K."/>
            <person name="Sommer R.J."/>
        </authorList>
    </citation>
    <scope>NUCLEOTIDE SEQUENCE [LARGE SCALE GENOMIC DNA]</scope>
    <source>
        <strain evidence="10">PS312</strain>
    </source>
</reference>
<dbReference type="InterPro" id="IPR007741">
    <property type="entry name" value="Ribosomal_mL43/mS25/NADH_DH"/>
</dbReference>
<keyword evidence="4" id="KW-0496">Mitochondrion</keyword>
<dbReference type="AlphaFoldDB" id="A0A8R1ZAF3"/>
<dbReference type="InterPro" id="IPR040049">
    <property type="entry name" value="Ribosomal_mS25/mL61"/>
</dbReference>
<dbReference type="Gene3D" id="3.40.30.10">
    <property type="entry name" value="Glutaredoxin"/>
    <property type="match status" value="1"/>
</dbReference>
<evidence type="ECO:0000256" key="2">
    <source>
        <dbReference type="ARBA" id="ARBA00008046"/>
    </source>
</evidence>
<keyword evidence="5" id="KW-0687">Ribonucleoprotein</keyword>
<evidence type="ECO:0000256" key="7">
    <source>
        <dbReference type="ARBA" id="ARBA00035369"/>
    </source>
</evidence>
<sequence>MPFMHGTMPLRRTFFYLQQGKIKFRDNVAVFSMGYHRKGEGPLSGAKEFVFWHWAQLQFHNPNVQLVKDMDKVITPYAKAFLKDGREVLFDLEGLNREEIENELIQTLGKTELVVKRESLEKMAALNPASFGSGCERQCMCEVQGQHACTALLHAPQVMTGKWRWNHNLI</sequence>
<evidence type="ECO:0000256" key="4">
    <source>
        <dbReference type="ARBA" id="ARBA00023128"/>
    </source>
</evidence>
<dbReference type="SMART" id="SM00916">
    <property type="entry name" value="L51_S25_CI-B8"/>
    <property type="match status" value="1"/>
</dbReference>
<dbReference type="EnsemblMetazoa" id="PPA47336.1">
    <property type="protein sequence ID" value="PPA47336.1"/>
    <property type="gene ID" value="WBGene00305232"/>
</dbReference>
<comment type="subcellular location">
    <subcellularLocation>
        <location evidence="1">Mitochondrion</location>
    </subcellularLocation>
</comment>
<dbReference type="PANTHER" id="PTHR13274:SF2">
    <property type="entry name" value="SMALL RIBOSOMAL SUBUNIT PROTEIN MS25"/>
    <property type="match status" value="1"/>
</dbReference>
<proteinExistence type="inferred from homology"/>